<dbReference type="EMBL" id="QGNW01000048">
    <property type="protein sequence ID" value="RVX07118.1"/>
    <property type="molecule type" value="Genomic_DNA"/>
</dbReference>
<dbReference type="InterPro" id="IPR027417">
    <property type="entry name" value="P-loop_NTPase"/>
</dbReference>
<dbReference type="PANTHER" id="PTHR11017:SF573">
    <property type="entry name" value="ADP-RIBOSYL CYCLASE_CYCLIC ADP-RIBOSE HYDROLASE"/>
    <property type="match status" value="1"/>
</dbReference>
<dbReference type="Gene3D" id="3.40.50.300">
    <property type="entry name" value="P-loop containing nucleotide triphosphate hydrolases"/>
    <property type="match status" value="1"/>
</dbReference>
<dbReference type="PANTHER" id="PTHR11017">
    <property type="entry name" value="LEUCINE-RICH REPEAT-CONTAINING PROTEIN"/>
    <property type="match status" value="1"/>
</dbReference>
<feature type="domain" description="NB-ARC" evidence="1">
    <location>
        <begin position="17"/>
        <end position="110"/>
    </location>
</feature>
<name>A0A438JDU2_VITVI</name>
<dbReference type="InterPro" id="IPR044974">
    <property type="entry name" value="Disease_R_plants"/>
</dbReference>
<dbReference type="SUPFAM" id="SSF52540">
    <property type="entry name" value="P-loop containing nucleoside triphosphate hydrolases"/>
    <property type="match status" value="1"/>
</dbReference>
<dbReference type="AlphaFoldDB" id="A0A438JDU2"/>
<dbReference type="PRINTS" id="PR00364">
    <property type="entry name" value="DISEASERSIST"/>
</dbReference>
<dbReference type="GO" id="GO:0006952">
    <property type="term" value="P:defense response"/>
    <property type="evidence" value="ECO:0007669"/>
    <property type="project" value="InterPro"/>
</dbReference>
<protein>
    <submittedName>
        <fullName evidence="2">Putative disease resistance protein</fullName>
    </submittedName>
</protein>
<accession>A0A438JDU2</accession>
<organism evidence="2 3">
    <name type="scientific">Vitis vinifera</name>
    <name type="common">Grape</name>
    <dbReference type="NCBI Taxonomy" id="29760"/>
    <lineage>
        <taxon>Eukaryota</taxon>
        <taxon>Viridiplantae</taxon>
        <taxon>Streptophyta</taxon>
        <taxon>Embryophyta</taxon>
        <taxon>Tracheophyta</taxon>
        <taxon>Spermatophyta</taxon>
        <taxon>Magnoliopsida</taxon>
        <taxon>eudicotyledons</taxon>
        <taxon>Gunneridae</taxon>
        <taxon>Pentapetalae</taxon>
        <taxon>rosids</taxon>
        <taxon>Vitales</taxon>
        <taxon>Vitaceae</taxon>
        <taxon>Viteae</taxon>
        <taxon>Vitis</taxon>
    </lineage>
</organism>
<evidence type="ECO:0000313" key="2">
    <source>
        <dbReference type="EMBL" id="RVX07118.1"/>
    </source>
</evidence>
<evidence type="ECO:0000259" key="1">
    <source>
        <dbReference type="Pfam" id="PF00931"/>
    </source>
</evidence>
<dbReference type="GO" id="GO:0043531">
    <property type="term" value="F:ADP binding"/>
    <property type="evidence" value="ECO:0007669"/>
    <property type="project" value="InterPro"/>
</dbReference>
<dbReference type="Pfam" id="PF00931">
    <property type="entry name" value="NB-ARC"/>
    <property type="match status" value="1"/>
</dbReference>
<reference evidence="2 3" key="1">
    <citation type="journal article" date="2018" name="PLoS Genet.">
        <title>Population sequencing reveals clonal diversity and ancestral inbreeding in the grapevine cultivar Chardonnay.</title>
        <authorList>
            <person name="Roach M.J."/>
            <person name="Johnson D.L."/>
            <person name="Bohlmann J."/>
            <person name="van Vuuren H.J."/>
            <person name="Jones S.J."/>
            <person name="Pretorius I.S."/>
            <person name="Schmidt S.A."/>
            <person name="Borneman A.R."/>
        </authorList>
    </citation>
    <scope>NUCLEOTIDE SEQUENCE [LARGE SCALE GENOMIC DNA]</scope>
    <source>
        <strain evidence="3">cv. Chardonnay</strain>
        <tissue evidence="2">Leaf</tissue>
    </source>
</reference>
<dbReference type="InterPro" id="IPR002182">
    <property type="entry name" value="NB-ARC"/>
</dbReference>
<dbReference type="Proteomes" id="UP000288805">
    <property type="component" value="Unassembled WGS sequence"/>
</dbReference>
<evidence type="ECO:0000313" key="3">
    <source>
        <dbReference type="Proteomes" id="UP000288805"/>
    </source>
</evidence>
<sequence length="114" mass="12542">MDSHIKAMDSPLCIGLDNVRSVGTWGMGGIGKITIARAIYEKIYTQFEGCCFVANVGEGSQKRGLDNLQVELLSNTLKDGNLNVGISNTRINFVKDRLHSKKILIVLDDVDNME</sequence>
<comment type="caution">
    <text evidence="2">The sequence shown here is derived from an EMBL/GenBank/DDBJ whole genome shotgun (WGS) entry which is preliminary data.</text>
</comment>
<gene>
    <name evidence="2" type="primary">VvCHDp000627_7</name>
    <name evidence="2" type="ORF">CK203_030525</name>
</gene>
<proteinExistence type="predicted"/>